<dbReference type="RefSeq" id="WP_062152571.1">
    <property type="nucleotide sequence ID" value="NZ_KQ947989.1"/>
</dbReference>
<sequence length="178" mass="19596">MSNRPGSETRHPGQSRGDGSAFLGIYLNDHLAGATAGTDRARHLVRSCEGSPLAATLGPIAAEIAEDRASLIRIMRRLGIPVRHYKVYAGRAAERVGRLKSNGRLVRRSPLSTLWELEALRLGVEGKAAGWEALRLVADTDERLDPRLLDELLERARRQQSTLERLRREQAGAVFQGA</sequence>
<accession>A0A124GZT1</accession>
<reference evidence="1 2" key="1">
    <citation type="submission" date="2015-10" db="EMBL/GenBank/DDBJ databases">
        <title>Draft genome sequence of Streptomyces curacoi DSM 40107, type strain for the species Streptomyces curacoi.</title>
        <authorList>
            <person name="Ruckert C."/>
            <person name="Winkler A."/>
            <person name="Kalinowski J."/>
            <person name="Kampfer P."/>
            <person name="Glaeser S."/>
        </authorList>
    </citation>
    <scope>NUCLEOTIDE SEQUENCE [LARGE SCALE GENOMIC DNA]</scope>
    <source>
        <strain evidence="1 2">DSM 40107</strain>
    </source>
</reference>
<evidence type="ECO:0000313" key="2">
    <source>
        <dbReference type="Proteomes" id="UP000054024"/>
    </source>
</evidence>
<dbReference type="STRING" id="146536.AQI70_21590"/>
<organism evidence="1 2">
    <name type="scientific">Streptomyces curacoi</name>
    <dbReference type="NCBI Taxonomy" id="146536"/>
    <lineage>
        <taxon>Bacteria</taxon>
        <taxon>Bacillati</taxon>
        <taxon>Actinomycetota</taxon>
        <taxon>Actinomycetes</taxon>
        <taxon>Kitasatosporales</taxon>
        <taxon>Streptomycetaceae</taxon>
        <taxon>Streptomyces</taxon>
    </lineage>
</organism>
<dbReference type="Proteomes" id="UP000054024">
    <property type="component" value="Unassembled WGS sequence"/>
</dbReference>
<evidence type="ECO:0000313" key="1">
    <source>
        <dbReference type="EMBL" id="KUM73367.1"/>
    </source>
</evidence>
<name>A0A124GZT1_9ACTN</name>
<comment type="caution">
    <text evidence="1">The sequence shown here is derived from an EMBL/GenBank/DDBJ whole genome shotgun (WGS) entry which is preliminary data.</text>
</comment>
<protein>
    <submittedName>
        <fullName evidence="1">Uncharacterized protein</fullName>
    </submittedName>
</protein>
<gene>
    <name evidence="1" type="ORF">AQI70_21590</name>
</gene>
<dbReference type="EMBL" id="LMWJ01000015">
    <property type="protein sequence ID" value="KUM73367.1"/>
    <property type="molecule type" value="Genomic_DNA"/>
</dbReference>
<dbReference type="AlphaFoldDB" id="A0A124GZT1"/>
<proteinExistence type="predicted"/>
<keyword evidence="2" id="KW-1185">Reference proteome</keyword>